<feature type="compositionally biased region" description="Acidic residues" evidence="1">
    <location>
        <begin position="136"/>
        <end position="149"/>
    </location>
</feature>
<comment type="caution">
    <text evidence="3">The sequence shown here is derived from an EMBL/GenBank/DDBJ whole genome shotgun (WGS) entry which is preliminary data.</text>
</comment>
<feature type="domain" description="DUF6532" evidence="2">
    <location>
        <begin position="1"/>
        <end position="86"/>
    </location>
</feature>
<dbReference type="AlphaFoldDB" id="A0AAW0FWJ5"/>
<gene>
    <name evidence="3" type="ORF">QCA50_011644</name>
</gene>
<sequence>MFKSPIIPKAIIAAFYGTGKNNSYGREMEKMFDDKGGFPLVTIALIGAAVLSCIHEWKTGEQRTIPFTEPVYSPAFERILTSLRGWKQYTTVKGSSLTEKLQKALLKNARESVGLTEKVSSIPAAATNAFDRDDFANNEDDSSDLGSDE</sequence>
<evidence type="ECO:0000259" key="2">
    <source>
        <dbReference type="Pfam" id="PF20149"/>
    </source>
</evidence>
<protein>
    <recommendedName>
        <fullName evidence="2">DUF6532 domain-containing protein</fullName>
    </recommendedName>
</protein>
<evidence type="ECO:0000313" key="4">
    <source>
        <dbReference type="Proteomes" id="UP001385951"/>
    </source>
</evidence>
<accession>A0AAW0FWJ5</accession>
<proteinExistence type="predicted"/>
<keyword evidence="4" id="KW-1185">Reference proteome</keyword>
<dbReference type="Pfam" id="PF20149">
    <property type="entry name" value="DUF6532"/>
    <property type="match status" value="1"/>
</dbReference>
<dbReference type="InterPro" id="IPR045341">
    <property type="entry name" value="DUF6532"/>
</dbReference>
<evidence type="ECO:0000313" key="3">
    <source>
        <dbReference type="EMBL" id="KAK7685281.1"/>
    </source>
</evidence>
<dbReference type="EMBL" id="JASBNA010000021">
    <property type="protein sequence ID" value="KAK7685281.1"/>
    <property type="molecule type" value="Genomic_DNA"/>
</dbReference>
<feature type="region of interest" description="Disordered" evidence="1">
    <location>
        <begin position="130"/>
        <end position="149"/>
    </location>
</feature>
<name>A0AAW0FWJ5_9APHY</name>
<evidence type="ECO:0000256" key="1">
    <source>
        <dbReference type="SAM" id="MobiDB-lite"/>
    </source>
</evidence>
<reference evidence="3 4" key="1">
    <citation type="submission" date="2022-09" db="EMBL/GenBank/DDBJ databases">
        <authorList>
            <person name="Palmer J.M."/>
        </authorList>
    </citation>
    <scope>NUCLEOTIDE SEQUENCE [LARGE SCALE GENOMIC DNA]</scope>
    <source>
        <strain evidence="3 4">DSM 7382</strain>
    </source>
</reference>
<organism evidence="3 4">
    <name type="scientific">Cerrena zonata</name>
    <dbReference type="NCBI Taxonomy" id="2478898"/>
    <lineage>
        <taxon>Eukaryota</taxon>
        <taxon>Fungi</taxon>
        <taxon>Dikarya</taxon>
        <taxon>Basidiomycota</taxon>
        <taxon>Agaricomycotina</taxon>
        <taxon>Agaricomycetes</taxon>
        <taxon>Polyporales</taxon>
        <taxon>Cerrenaceae</taxon>
        <taxon>Cerrena</taxon>
    </lineage>
</organism>
<dbReference type="Proteomes" id="UP001385951">
    <property type="component" value="Unassembled WGS sequence"/>
</dbReference>